<evidence type="ECO:0000313" key="3">
    <source>
        <dbReference type="Proteomes" id="UP000481033"/>
    </source>
</evidence>
<feature type="transmembrane region" description="Helical" evidence="1">
    <location>
        <begin position="99"/>
        <end position="119"/>
    </location>
</feature>
<keyword evidence="1" id="KW-0472">Membrane</keyword>
<name>A0A6M0RRN6_9CYAN</name>
<reference evidence="2 3" key="1">
    <citation type="journal article" date="2020" name="Microb. Ecol.">
        <title>Ecogenomics of the Marine Benthic Filamentous Cyanobacterium Adonisia.</title>
        <authorList>
            <person name="Walter J.M."/>
            <person name="Coutinho F.H."/>
            <person name="Leomil L."/>
            <person name="Hargreaves P.I."/>
            <person name="Campeao M.E."/>
            <person name="Vieira V.V."/>
            <person name="Silva B.S."/>
            <person name="Fistarol G.O."/>
            <person name="Salomon P.S."/>
            <person name="Sawabe T."/>
            <person name="Mino S."/>
            <person name="Hosokawa M."/>
            <person name="Miyashita H."/>
            <person name="Maruyama F."/>
            <person name="van Verk M.C."/>
            <person name="Dutilh B.E."/>
            <person name="Thompson C.C."/>
            <person name="Thompson F.L."/>
        </authorList>
    </citation>
    <scope>NUCLEOTIDE SEQUENCE [LARGE SCALE GENOMIC DNA]</scope>
    <source>
        <strain evidence="2 3">CCMR0081</strain>
    </source>
</reference>
<protein>
    <submittedName>
        <fullName evidence="2">Uncharacterized protein</fullName>
    </submittedName>
</protein>
<dbReference type="AlphaFoldDB" id="A0A6M0RRN6"/>
<keyword evidence="1" id="KW-0812">Transmembrane</keyword>
<accession>A0A6M0RRN6</accession>
<organism evidence="2 3">
    <name type="scientific">Adonisia turfae CCMR0081</name>
    <dbReference type="NCBI Taxonomy" id="2292702"/>
    <lineage>
        <taxon>Bacteria</taxon>
        <taxon>Bacillati</taxon>
        <taxon>Cyanobacteriota</taxon>
        <taxon>Adonisia</taxon>
        <taxon>Adonisia turfae</taxon>
    </lineage>
</organism>
<feature type="transmembrane region" description="Helical" evidence="1">
    <location>
        <begin position="189"/>
        <end position="213"/>
    </location>
</feature>
<evidence type="ECO:0000256" key="1">
    <source>
        <dbReference type="SAM" id="Phobius"/>
    </source>
</evidence>
<feature type="transmembrane region" description="Helical" evidence="1">
    <location>
        <begin position="69"/>
        <end position="92"/>
    </location>
</feature>
<dbReference type="InterPro" id="IPR046737">
    <property type="entry name" value="DUF6629"/>
</dbReference>
<evidence type="ECO:0000313" key="2">
    <source>
        <dbReference type="EMBL" id="NEZ58463.1"/>
    </source>
</evidence>
<gene>
    <name evidence="2" type="ORF">DXZ20_23010</name>
</gene>
<dbReference type="Proteomes" id="UP000481033">
    <property type="component" value="Unassembled WGS sequence"/>
</dbReference>
<keyword evidence="3" id="KW-1185">Reference proteome</keyword>
<dbReference type="RefSeq" id="WP_163701021.1">
    <property type="nucleotide sequence ID" value="NZ_QXHD01000004.1"/>
</dbReference>
<keyword evidence="1" id="KW-1133">Transmembrane helix</keyword>
<dbReference type="EMBL" id="QXHD01000004">
    <property type="protein sequence ID" value="NEZ58463.1"/>
    <property type="molecule type" value="Genomic_DNA"/>
</dbReference>
<dbReference type="Pfam" id="PF20334">
    <property type="entry name" value="DUF6629"/>
    <property type="match status" value="1"/>
</dbReference>
<proteinExistence type="predicted"/>
<sequence>MCFSATASFTAATLLIPAGLYACKLAIDIDLRYLPGALIPCIFGIQQGFEGIEWLAIHGNQADTVHLAALGYLVFSHGFWPIWFPLTVFAIVQRPWAKKLLLVVTLLGALFGMSLYVPLLLSPDMFSVTVIQGSIHYQTTLIYDQFFPRNVSRLIYLLIVAGPFWLCDLTEIRGSSGVIALALLVTYWFYNYAFISVWCFFAAILSINIVFMLRSIASKKLLKEKY</sequence>
<comment type="caution">
    <text evidence="2">The sequence shown here is derived from an EMBL/GenBank/DDBJ whole genome shotgun (WGS) entry which is preliminary data.</text>
</comment>